<evidence type="ECO:0000313" key="3">
    <source>
        <dbReference type="Proteomes" id="UP000464178"/>
    </source>
</evidence>
<feature type="region of interest" description="Disordered" evidence="1">
    <location>
        <begin position="108"/>
        <end position="130"/>
    </location>
</feature>
<protein>
    <submittedName>
        <fullName evidence="2">Uncharacterized protein</fullName>
    </submittedName>
</protein>
<name>A0A6P2D0K7_9BACT</name>
<proteinExistence type="predicted"/>
<dbReference type="Proteomes" id="UP000464178">
    <property type="component" value="Chromosome"/>
</dbReference>
<evidence type="ECO:0000256" key="1">
    <source>
        <dbReference type="SAM" id="MobiDB-lite"/>
    </source>
</evidence>
<feature type="compositionally biased region" description="Polar residues" evidence="1">
    <location>
        <begin position="108"/>
        <end position="119"/>
    </location>
</feature>
<dbReference type="KEGG" id="gms:SOIL9_47620"/>
<organism evidence="2 3">
    <name type="scientific">Gemmata massiliana</name>
    <dbReference type="NCBI Taxonomy" id="1210884"/>
    <lineage>
        <taxon>Bacteria</taxon>
        <taxon>Pseudomonadati</taxon>
        <taxon>Planctomycetota</taxon>
        <taxon>Planctomycetia</taxon>
        <taxon>Gemmatales</taxon>
        <taxon>Gemmataceae</taxon>
        <taxon>Gemmata</taxon>
    </lineage>
</organism>
<feature type="region of interest" description="Disordered" evidence="1">
    <location>
        <begin position="1"/>
        <end position="37"/>
    </location>
</feature>
<reference evidence="2 3" key="1">
    <citation type="submission" date="2019-05" db="EMBL/GenBank/DDBJ databases">
        <authorList>
            <consortium name="Science for Life Laboratories"/>
        </authorList>
    </citation>
    <scope>NUCLEOTIDE SEQUENCE [LARGE SCALE GENOMIC DNA]</scope>
    <source>
        <strain evidence="2">Soil9</strain>
    </source>
</reference>
<feature type="compositionally biased region" description="Polar residues" evidence="1">
    <location>
        <begin position="27"/>
        <end position="37"/>
    </location>
</feature>
<gene>
    <name evidence="2" type="ORF">SOIL9_47620</name>
</gene>
<dbReference type="AlphaFoldDB" id="A0A6P2D0K7"/>
<sequence length="151" mass="15552">MTEGSHGSYTDTTVGDEETGETTLTEANPTTYSATGTVSGAIPFTLTETGTDGLTAPEIADDVTGAFTRTEIGVDRYTLGETGSTGTEPLTETVIGTDNYSSVDVGNEQAQTDSETATSGGMDANGIRDGSDPRAGALHLVVRILSTLSRY</sequence>
<dbReference type="EMBL" id="LR593886">
    <property type="protein sequence ID" value="VTR92952.1"/>
    <property type="molecule type" value="Genomic_DNA"/>
</dbReference>
<keyword evidence="3" id="KW-1185">Reference proteome</keyword>
<evidence type="ECO:0000313" key="2">
    <source>
        <dbReference type="EMBL" id="VTR92952.1"/>
    </source>
</evidence>
<dbReference type="RefSeq" id="WP_162667746.1">
    <property type="nucleotide sequence ID" value="NZ_LR593886.1"/>
</dbReference>
<accession>A0A6P2D0K7</accession>